<dbReference type="CDD" id="cd05403">
    <property type="entry name" value="NT_KNTase_like"/>
    <property type="match status" value="1"/>
</dbReference>
<organism evidence="2 3">
    <name type="scientific">Halobacillus locisalis</name>
    <dbReference type="NCBI Taxonomy" id="220753"/>
    <lineage>
        <taxon>Bacteria</taxon>
        <taxon>Bacillati</taxon>
        <taxon>Bacillota</taxon>
        <taxon>Bacilli</taxon>
        <taxon>Bacillales</taxon>
        <taxon>Bacillaceae</taxon>
        <taxon>Halobacillus</taxon>
    </lineage>
</organism>
<feature type="domain" description="Polymerase beta nucleotidyltransferase" evidence="1">
    <location>
        <begin position="14"/>
        <end position="100"/>
    </location>
</feature>
<evidence type="ECO:0000313" key="2">
    <source>
        <dbReference type="EMBL" id="MBA2176203.1"/>
    </source>
</evidence>
<proteinExistence type="predicted"/>
<dbReference type="Gene3D" id="3.30.460.10">
    <property type="entry name" value="Beta Polymerase, domain 2"/>
    <property type="match status" value="1"/>
</dbReference>
<dbReference type="AlphaFoldDB" id="A0A838CWA7"/>
<dbReference type="EMBL" id="JACEFG010000003">
    <property type="protein sequence ID" value="MBA2176203.1"/>
    <property type="molecule type" value="Genomic_DNA"/>
</dbReference>
<keyword evidence="3" id="KW-1185">Reference proteome</keyword>
<dbReference type="Proteomes" id="UP000571017">
    <property type="component" value="Unassembled WGS sequence"/>
</dbReference>
<protein>
    <submittedName>
        <fullName evidence="2">Nucleotidyltransferase domain-containing protein</fullName>
    </submittedName>
</protein>
<dbReference type="SUPFAM" id="SSF81301">
    <property type="entry name" value="Nucleotidyltransferase"/>
    <property type="match status" value="1"/>
</dbReference>
<evidence type="ECO:0000259" key="1">
    <source>
        <dbReference type="Pfam" id="PF18765"/>
    </source>
</evidence>
<sequence length="107" mass="12206">MGCPSGLRDRILSQLKSILNEQLAQEKACVYLFGSWARHEEKHSSDIDIAIESLSPISPSKWDELLEQIEESTIPYKVDVVDLHNANESFVERVKGEGVLWKDYTDE</sequence>
<evidence type="ECO:0000313" key="3">
    <source>
        <dbReference type="Proteomes" id="UP000571017"/>
    </source>
</evidence>
<dbReference type="PANTHER" id="PTHR43852:SF2">
    <property type="entry name" value="PROTEIN ADENYLYLTRANSFERASE MNTA"/>
    <property type="match status" value="1"/>
</dbReference>
<accession>A0A838CWA7</accession>
<name>A0A838CWA7_9BACI</name>
<gene>
    <name evidence="2" type="ORF">H0266_15000</name>
</gene>
<dbReference type="InterPro" id="IPR043519">
    <property type="entry name" value="NT_sf"/>
</dbReference>
<dbReference type="InterPro" id="IPR041633">
    <property type="entry name" value="Polbeta"/>
</dbReference>
<comment type="caution">
    <text evidence="2">The sequence shown here is derived from an EMBL/GenBank/DDBJ whole genome shotgun (WGS) entry which is preliminary data.</text>
</comment>
<dbReference type="InterPro" id="IPR052930">
    <property type="entry name" value="TA_antitoxin_MntA"/>
</dbReference>
<dbReference type="PANTHER" id="PTHR43852">
    <property type="entry name" value="NUCLEOTIDYLTRANSFERASE"/>
    <property type="match status" value="1"/>
</dbReference>
<keyword evidence="2" id="KW-0808">Transferase</keyword>
<dbReference type="RefSeq" id="WP_181473235.1">
    <property type="nucleotide sequence ID" value="NZ_JACEFG010000003.1"/>
</dbReference>
<dbReference type="Pfam" id="PF18765">
    <property type="entry name" value="Polbeta"/>
    <property type="match status" value="1"/>
</dbReference>
<reference evidence="2 3" key="1">
    <citation type="journal article" date="2004" name="Extremophiles">
        <title>Halobacillus locisalis sp. nov., a halophilic bacterium isolated from a marine solar saltern of the Yellow Sea in Korea.</title>
        <authorList>
            <person name="Yoon J.H."/>
            <person name="Kang K.H."/>
            <person name="Oh T.K."/>
            <person name="Park Y.H."/>
        </authorList>
    </citation>
    <scope>NUCLEOTIDE SEQUENCE [LARGE SCALE GENOMIC DNA]</scope>
    <source>
        <strain evidence="2 3">KCTC 3788</strain>
    </source>
</reference>
<dbReference type="GO" id="GO:0016740">
    <property type="term" value="F:transferase activity"/>
    <property type="evidence" value="ECO:0007669"/>
    <property type="project" value="UniProtKB-KW"/>
</dbReference>